<dbReference type="AlphaFoldDB" id="F8C8K7"/>
<name>F8C8K7_MYXFH</name>
<organism evidence="1 2">
    <name type="scientific">Myxococcus fulvus (strain ATCC BAA-855 / HW-1)</name>
    <dbReference type="NCBI Taxonomy" id="483219"/>
    <lineage>
        <taxon>Bacteria</taxon>
        <taxon>Pseudomonadati</taxon>
        <taxon>Myxococcota</taxon>
        <taxon>Myxococcia</taxon>
        <taxon>Myxococcales</taxon>
        <taxon>Cystobacterineae</taxon>
        <taxon>Myxococcaceae</taxon>
        <taxon>Myxococcus</taxon>
    </lineage>
</organism>
<reference evidence="1 2" key="1">
    <citation type="journal article" date="2011" name="J. Bacteriol.">
        <title>Genome sequence of the halotolerant marine bacterium Myxococcus fulvus HW-1.</title>
        <authorList>
            <person name="Li Z.F."/>
            <person name="Li X."/>
            <person name="Liu H."/>
            <person name="Liu X."/>
            <person name="Han K."/>
            <person name="Wu Z.H."/>
            <person name="Hu W."/>
            <person name="Li F.F."/>
            <person name="Li Y.Z."/>
        </authorList>
    </citation>
    <scope>NUCLEOTIDE SEQUENCE [LARGE SCALE GENOMIC DNA]</scope>
    <source>
        <strain evidence="2">ATCC BAA-855 / HW-1</strain>
    </source>
</reference>
<dbReference type="HOGENOM" id="CLU_3236401_0_0_7"/>
<dbReference type="KEGG" id="mfu:LILAB_00605"/>
<protein>
    <submittedName>
        <fullName evidence="1">Uncharacterized protein</fullName>
    </submittedName>
</protein>
<proteinExistence type="predicted"/>
<sequence length="43" mass="4907">MVTGNLVLDEQSRLLRADVVNGDGGWSYKDVAKYLLRRQSLLR</sequence>
<evidence type="ECO:0000313" key="1">
    <source>
        <dbReference type="EMBL" id="AEI62053.1"/>
    </source>
</evidence>
<accession>F8C8K7</accession>
<dbReference type="EMBL" id="CP002830">
    <property type="protein sequence ID" value="AEI62053.1"/>
    <property type="molecule type" value="Genomic_DNA"/>
</dbReference>
<dbReference type="Proteomes" id="UP000000488">
    <property type="component" value="Chromosome"/>
</dbReference>
<dbReference type="STRING" id="483219.LILAB_00605"/>
<evidence type="ECO:0000313" key="2">
    <source>
        <dbReference type="Proteomes" id="UP000000488"/>
    </source>
</evidence>
<gene>
    <name evidence="1" type="ordered locus">LILAB_00605</name>
</gene>